<evidence type="ECO:0000313" key="2">
    <source>
        <dbReference type="Proteomes" id="UP001432027"/>
    </source>
</evidence>
<organism evidence="1 2">
    <name type="scientific">Pristionchus entomophagus</name>
    <dbReference type="NCBI Taxonomy" id="358040"/>
    <lineage>
        <taxon>Eukaryota</taxon>
        <taxon>Metazoa</taxon>
        <taxon>Ecdysozoa</taxon>
        <taxon>Nematoda</taxon>
        <taxon>Chromadorea</taxon>
        <taxon>Rhabditida</taxon>
        <taxon>Rhabditina</taxon>
        <taxon>Diplogasteromorpha</taxon>
        <taxon>Diplogasteroidea</taxon>
        <taxon>Neodiplogasteridae</taxon>
        <taxon>Pristionchus</taxon>
    </lineage>
</organism>
<accession>A0AAV5T539</accession>
<feature type="non-terminal residue" evidence="1">
    <location>
        <position position="76"/>
    </location>
</feature>
<dbReference type="EMBL" id="BTSX01000003">
    <property type="protein sequence ID" value="GMS90702.1"/>
    <property type="molecule type" value="Genomic_DNA"/>
</dbReference>
<evidence type="ECO:0000313" key="1">
    <source>
        <dbReference type="EMBL" id="GMS90702.1"/>
    </source>
</evidence>
<proteinExistence type="predicted"/>
<dbReference type="Proteomes" id="UP001432027">
    <property type="component" value="Unassembled WGS sequence"/>
</dbReference>
<name>A0AAV5T539_9BILA</name>
<gene>
    <name evidence="1" type="ORF">PENTCL1PPCAC_12877</name>
</gene>
<keyword evidence="2" id="KW-1185">Reference proteome</keyword>
<sequence>SVVQCALCTIEEPIILNQKIEMACILIQHIQIFLLHPNERIFVLGPNNDCLYIIRTTLRCRFIVFLSVRFSRQHDN</sequence>
<comment type="caution">
    <text evidence="1">The sequence shown here is derived from an EMBL/GenBank/DDBJ whole genome shotgun (WGS) entry which is preliminary data.</text>
</comment>
<dbReference type="AlphaFoldDB" id="A0AAV5T539"/>
<reference evidence="1" key="1">
    <citation type="submission" date="2023-10" db="EMBL/GenBank/DDBJ databases">
        <title>Genome assembly of Pristionchus species.</title>
        <authorList>
            <person name="Yoshida K."/>
            <person name="Sommer R.J."/>
        </authorList>
    </citation>
    <scope>NUCLEOTIDE SEQUENCE</scope>
    <source>
        <strain evidence="1">RS0144</strain>
    </source>
</reference>
<protein>
    <submittedName>
        <fullName evidence="1">Uncharacterized protein</fullName>
    </submittedName>
</protein>
<feature type="non-terminal residue" evidence="1">
    <location>
        <position position="1"/>
    </location>
</feature>